<dbReference type="InterPro" id="IPR000835">
    <property type="entry name" value="HTH_MarR-typ"/>
</dbReference>
<accession>A0A074M5C0</accession>
<dbReference type="PROSITE" id="PS50995">
    <property type="entry name" value="HTH_MARR_2"/>
    <property type="match status" value="1"/>
</dbReference>
<dbReference type="EMBL" id="JMIR01000044">
    <property type="protein sequence ID" value="KEO81172.1"/>
    <property type="molecule type" value="Genomic_DNA"/>
</dbReference>
<dbReference type="SUPFAM" id="SSF46785">
    <property type="entry name" value="Winged helix' DNA-binding domain"/>
    <property type="match status" value="1"/>
</dbReference>
<dbReference type="GO" id="GO:0003677">
    <property type="term" value="F:DNA binding"/>
    <property type="evidence" value="ECO:0007669"/>
    <property type="project" value="UniProtKB-KW"/>
</dbReference>
<dbReference type="InterPro" id="IPR036390">
    <property type="entry name" value="WH_DNA-bd_sf"/>
</dbReference>
<evidence type="ECO:0000259" key="4">
    <source>
        <dbReference type="PROSITE" id="PS50995"/>
    </source>
</evidence>
<evidence type="ECO:0000256" key="3">
    <source>
        <dbReference type="ARBA" id="ARBA00023163"/>
    </source>
</evidence>
<evidence type="ECO:0000313" key="6">
    <source>
        <dbReference type="Proteomes" id="UP000027931"/>
    </source>
</evidence>
<dbReference type="RefSeq" id="WP_052036656.1">
    <property type="nucleotide sequence ID" value="NZ_JMIR01000044.1"/>
</dbReference>
<keyword evidence="1" id="KW-0805">Transcription regulation</keyword>
<dbReference type="STRING" id="1157490.EL26_22205"/>
<comment type="caution">
    <text evidence="5">The sequence shown here is derived from an EMBL/GenBank/DDBJ whole genome shotgun (WGS) entry which is preliminary data.</text>
</comment>
<dbReference type="OrthoDB" id="49580at2"/>
<dbReference type="Gene3D" id="1.10.10.10">
    <property type="entry name" value="Winged helix-like DNA-binding domain superfamily/Winged helix DNA-binding domain"/>
    <property type="match status" value="1"/>
</dbReference>
<dbReference type="InterPro" id="IPR023187">
    <property type="entry name" value="Tscrpt_reg_MarR-type_CS"/>
</dbReference>
<keyword evidence="3" id="KW-0804">Transcription</keyword>
<dbReference type="GO" id="GO:0003700">
    <property type="term" value="F:DNA-binding transcription factor activity"/>
    <property type="evidence" value="ECO:0007669"/>
    <property type="project" value="InterPro"/>
</dbReference>
<keyword evidence="6" id="KW-1185">Reference proteome</keyword>
<dbReference type="Proteomes" id="UP000027931">
    <property type="component" value="Unassembled WGS sequence"/>
</dbReference>
<dbReference type="GO" id="GO:0006950">
    <property type="term" value="P:response to stress"/>
    <property type="evidence" value="ECO:0007669"/>
    <property type="project" value="TreeGrafter"/>
</dbReference>
<reference evidence="5 6" key="1">
    <citation type="journal article" date="2013" name="Int. J. Syst. Evol. Microbiol.">
        <title>Tumebacillus flagellatus sp. nov., an alpha-amylase/pullulanase-producing bacterium isolated from cassava wastewater.</title>
        <authorList>
            <person name="Wang Q."/>
            <person name="Xie N."/>
            <person name="Qin Y."/>
            <person name="Shen N."/>
            <person name="Zhu J."/>
            <person name="Mi H."/>
            <person name="Huang R."/>
        </authorList>
    </citation>
    <scope>NUCLEOTIDE SEQUENCE [LARGE SCALE GENOMIC DNA]</scope>
    <source>
        <strain evidence="5 6">GST4</strain>
    </source>
</reference>
<evidence type="ECO:0000256" key="1">
    <source>
        <dbReference type="ARBA" id="ARBA00023015"/>
    </source>
</evidence>
<protein>
    <recommendedName>
        <fullName evidence="4">HTH marR-type domain-containing protein</fullName>
    </recommendedName>
</protein>
<gene>
    <name evidence="5" type="ORF">EL26_22205</name>
</gene>
<dbReference type="PROSITE" id="PS01117">
    <property type="entry name" value="HTH_MARR_1"/>
    <property type="match status" value="1"/>
</dbReference>
<organism evidence="5 6">
    <name type="scientific">Tumebacillus flagellatus</name>
    <dbReference type="NCBI Taxonomy" id="1157490"/>
    <lineage>
        <taxon>Bacteria</taxon>
        <taxon>Bacillati</taxon>
        <taxon>Bacillota</taxon>
        <taxon>Bacilli</taxon>
        <taxon>Bacillales</taxon>
        <taxon>Alicyclobacillaceae</taxon>
        <taxon>Tumebacillus</taxon>
    </lineage>
</organism>
<evidence type="ECO:0000256" key="2">
    <source>
        <dbReference type="ARBA" id="ARBA00023125"/>
    </source>
</evidence>
<dbReference type="InterPro" id="IPR036388">
    <property type="entry name" value="WH-like_DNA-bd_sf"/>
</dbReference>
<proteinExistence type="predicted"/>
<evidence type="ECO:0000313" key="5">
    <source>
        <dbReference type="EMBL" id="KEO81172.1"/>
    </source>
</evidence>
<dbReference type="InterPro" id="IPR039422">
    <property type="entry name" value="MarR/SlyA-like"/>
</dbReference>
<name>A0A074M5C0_9BACL</name>
<dbReference type="eggNOG" id="COG1846">
    <property type="taxonomic scope" value="Bacteria"/>
</dbReference>
<sequence>MNHIPNLEKIKAVSLPFRDIQKELMNLVRQDAERVGVTTQQLIVLLEIATNPTGGLEQLSDRMQLSPSTLSGIVDRLVKSGLLVRERSERDRRNLELHLSAEGLSKYREAFHPERSLFLQRMSYALELPEEDLNLMLGVQQRMLARLRGTEGSD</sequence>
<keyword evidence="2" id="KW-0238">DNA-binding</keyword>
<dbReference type="PANTHER" id="PTHR33164:SF102">
    <property type="entry name" value="TRANSCRIPTIONAL REGULATORY PROTEIN"/>
    <property type="match status" value="1"/>
</dbReference>
<dbReference type="Pfam" id="PF12802">
    <property type="entry name" value="MarR_2"/>
    <property type="match status" value="1"/>
</dbReference>
<feature type="domain" description="HTH marR-type" evidence="4">
    <location>
        <begin position="1"/>
        <end position="145"/>
    </location>
</feature>
<dbReference type="AlphaFoldDB" id="A0A074M5C0"/>
<dbReference type="PANTHER" id="PTHR33164">
    <property type="entry name" value="TRANSCRIPTIONAL REGULATOR, MARR FAMILY"/>
    <property type="match status" value="1"/>
</dbReference>
<dbReference type="SMART" id="SM00347">
    <property type="entry name" value="HTH_MARR"/>
    <property type="match status" value="1"/>
</dbReference>